<evidence type="ECO:0000313" key="3">
    <source>
        <dbReference type="EMBL" id="MFB5737575.1"/>
    </source>
</evidence>
<feature type="signal peptide" evidence="2">
    <location>
        <begin position="1"/>
        <end position="23"/>
    </location>
</feature>
<dbReference type="Proteomes" id="UP001580391">
    <property type="component" value="Unassembled WGS sequence"/>
</dbReference>
<feature type="transmembrane region" description="Helical" evidence="1">
    <location>
        <begin position="316"/>
        <end position="335"/>
    </location>
</feature>
<name>A0ABV5BQX8_9LEPT</name>
<gene>
    <name evidence="3" type="ORF">ACE5IX_13720</name>
</gene>
<reference evidence="3 4" key="1">
    <citation type="submission" date="2024-09" db="EMBL/GenBank/DDBJ databases">
        <title>Taxonomic and Genotyping Characterization of Leptospira Strains isolated from Multiple Sources in Colombia highlights the importance of intermediate species.</title>
        <authorList>
            <person name="Torres Higuera L."/>
            <person name="Rojas Tapias D."/>
            <person name="Jimenez Velasquez S."/>
            <person name="Renjifo Ibanez C."/>
        </authorList>
    </citation>
    <scope>NUCLEOTIDE SEQUENCE [LARGE SCALE GENOMIC DNA]</scope>
    <source>
        <strain evidence="3 4">Lep080</strain>
    </source>
</reference>
<protein>
    <recommendedName>
        <fullName evidence="5">Protein BatD</fullName>
    </recommendedName>
</protein>
<evidence type="ECO:0000256" key="1">
    <source>
        <dbReference type="SAM" id="Phobius"/>
    </source>
</evidence>
<evidence type="ECO:0008006" key="5">
    <source>
        <dbReference type="Google" id="ProtNLM"/>
    </source>
</evidence>
<dbReference type="EMBL" id="JBHILJ010000007">
    <property type="protein sequence ID" value="MFB5737575.1"/>
    <property type="molecule type" value="Genomic_DNA"/>
</dbReference>
<sequence>MQKYLYSVLFLTILALCTSPIGAEEIELQVVLKNGTTGGVGNADEIRLFALERQMIPLSVGNLGPVQGSFRLPKVNAPDGLPVLLQVTYKGVNYNKIVPPVPMMRTKPQEVTVYEKTNDRTLIKTKSLLQVVRTRDALVVYKVFILTNNIIPPKSFQNEADPMEIYVPEQATDIVAQLTQGAGMGIPLPLRKGRNGWAIDRPILPGSSQLFVSYSIPAPDLANVNFKDRLLFENREGERVVFSKPKDMKVSFIGAGKTSPVMEEAPDDVTANIVAYPAPQYEITLSVSGGDPVLEQATEQEREIVNGKYFTSTQTTIYGVIGVISFLFLLSFLIAQKRNKGNQDL</sequence>
<proteinExistence type="predicted"/>
<keyword evidence="2" id="KW-0732">Signal</keyword>
<keyword evidence="1" id="KW-0472">Membrane</keyword>
<evidence type="ECO:0000313" key="4">
    <source>
        <dbReference type="Proteomes" id="UP001580391"/>
    </source>
</evidence>
<organism evidence="3 4">
    <name type="scientific">Leptospira wolffii</name>
    <dbReference type="NCBI Taxonomy" id="409998"/>
    <lineage>
        <taxon>Bacteria</taxon>
        <taxon>Pseudomonadati</taxon>
        <taxon>Spirochaetota</taxon>
        <taxon>Spirochaetia</taxon>
        <taxon>Leptospirales</taxon>
        <taxon>Leptospiraceae</taxon>
        <taxon>Leptospira</taxon>
    </lineage>
</organism>
<comment type="caution">
    <text evidence="3">The sequence shown here is derived from an EMBL/GenBank/DDBJ whole genome shotgun (WGS) entry which is preliminary data.</text>
</comment>
<accession>A0ABV5BQX8</accession>
<keyword evidence="4" id="KW-1185">Reference proteome</keyword>
<dbReference type="RefSeq" id="WP_210414519.1">
    <property type="nucleotide sequence ID" value="NZ_JBHILI010000008.1"/>
</dbReference>
<feature type="chain" id="PRO_5047066050" description="Protein BatD" evidence="2">
    <location>
        <begin position="24"/>
        <end position="345"/>
    </location>
</feature>
<keyword evidence="1" id="KW-1133">Transmembrane helix</keyword>
<evidence type="ECO:0000256" key="2">
    <source>
        <dbReference type="SAM" id="SignalP"/>
    </source>
</evidence>
<keyword evidence="1" id="KW-0812">Transmembrane</keyword>